<dbReference type="SUPFAM" id="SSF53850">
    <property type="entry name" value="Periplasmic binding protein-like II"/>
    <property type="match status" value="3"/>
</dbReference>
<dbReference type="SMART" id="SM00388">
    <property type="entry name" value="HisKA"/>
    <property type="match status" value="1"/>
</dbReference>
<evidence type="ECO:0000256" key="11">
    <source>
        <dbReference type="ARBA" id="ARBA00023136"/>
    </source>
</evidence>
<dbReference type="SMART" id="SM00448">
    <property type="entry name" value="REC"/>
    <property type="match status" value="2"/>
</dbReference>
<evidence type="ECO:0000259" key="16">
    <source>
        <dbReference type="PROSITE" id="PS50110"/>
    </source>
</evidence>
<evidence type="ECO:0000256" key="7">
    <source>
        <dbReference type="ARBA" id="ARBA00022741"/>
    </source>
</evidence>
<evidence type="ECO:0000256" key="3">
    <source>
        <dbReference type="ARBA" id="ARBA00012438"/>
    </source>
</evidence>
<dbReference type="InterPro" id="IPR036890">
    <property type="entry name" value="HATPase_C_sf"/>
</dbReference>
<dbReference type="CDD" id="cd17546">
    <property type="entry name" value="REC_hyHK_CKI1_RcsC-like"/>
    <property type="match status" value="2"/>
</dbReference>
<dbReference type="InterPro" id="IPR001789">
    <property type="entry name" value="Sig_transdc_resp-reg_receiver"/>
</dbReference>
<dbReference type="PANTHER" id="PTHR45339:SF1">
    <property type="entry name" value="HYBRID SIGNAL TRANSDUCTION HISTIDINE KINASE J"/>
    <property type="match status" value="1"/>
</dbReference>
<dbReference type="Proteomes" id="UP000184603">
    <property type="component" value="Unassembled WGS sequence"/>
</dbReference>
<dbReference type="Gene3D" id="3.40.50.2300">
    <property type="match status" value="2"/>
</dbReference>
<dbReference type="InterPro" id="IPR003661">
    <property type="entry name" value="HisK_dim/P_dom"/>
</dbReference>
<feature type="modified residue" description="4-aspartylphosphate" evidence="13">
    <location>
        <position position="1358"/>
    </location>
</feature>
<feature type="domain" description="HPt" evidence="17">
    <location>
        <begin position="1472"/>
        <end position="1565"/>
    </location>
</feature>
<dbReference type="InterPro" id="IPR005467">
    <property type="entry name" value="His_kinase_dom"/>
</dbReference>
<feature type="modified residue" description="Phosphohistidine" evidence="12">
    <location>
        <position position="1511"/>
    </location>
</feature>
<evidence type="ECO:0000256" key="8">
    <source>
        <dbReference type="ARBA" id="ARBA00022840"/>
    </source>
</evidence>
<dbReference type="SUPFAM" id="SSF47384">
    <property type="entry name" value="Homodimeric domain of signal transducing histidine kinase"/>
    <property type="match status" value="1"/>
</dbReference>
<comment type="catalytic activity">
    <reaction evidence="1">
        <text>ATP + protein L-histidine = ADP + protein N-phospho-L-histidine.</text>
        <dbReference type="EC" id="2.7.13.3"/>
    </reaction>
</comment>
<evidence type="ECO:0000256" key="5">
    <source>
        <dbReference type="ARBA" id="ARBA00022553"/>
    </source>
</evidence>
<keyword evidence="4" id="KW-1003">Cell membrane</keyword>
<proteinExistence type="predicted"/>
<dbReference type="SUPFAM" id="SSF47226">
    <property type="entry name" value="Histidine-containing phosphotransfer domain, HPT domain"/>
    <property type="match status" value="1"/>
</dbReference>
<accession>A0A1M7YLP4</accession>
<feature type="domain" description="Response regulatory" evidence="16">
    <location>
        <begin position="1160"/>
        <end position="1281"/>
    </location>
</feature>
<evidence type="ECO:0000256" key="9">
    <source>
        <dbReference type="ARBA" id="ARBA00022989"/>
    </source>
</evidence>
<dbReference type="InterPro" id="IPR036097">
    <property type="entry name" value="HisK_dim/P_sf"/>
</dbReference>
<dbReference type="PROSITE" id="PS50894">
    <property type="entry name" value="HPT"/>
    <property type="match status" value="1"/>
</dbReference>
<dbReference type="SUPFAM" id="SSF55874">
    <property type="entry name" value="ATPase domain of HSP90 chaperone/DNA topoisomerase II/histidine kinase"/>
    <property type="match status" value="1"/>
</dbReference>
<feature type="domain" description="Response regulatory" evidence="16">
    <location>
        <begin position="1309"/>
        <end position="1432"/>
    </location>
</feature>
<protein>
    <recommendedName>
        <fullName evidence="3">histidine kinase</fullName>
        <ecNumber evidence="3">2.7.13.3</ecNumber>
    </recommendedName>
</protein>
<organism evidence="18 19">
    <name type="scientific">Desulfopila aestuarii DSM 18488</name>
    <dbReference type="NCBI Taxonomy" id="1121416"/>
    <lineage>
        <taxon>Bacteria</taxon>
        <taxon>Pseudomonadati</taxon>
        <taxon>Thermodesulfobacteriota</taxon>
        <taxon>Desulfobulbia</taxon>
        <taxon>Desulfobulbales</taxon>
        <taxon>Desulfocapsaceae</taxon>
        <taxon>Desulfopila</taxon>
    </lineage>
</organism>
<dbReference type="SMART" id="SM00387">
    <property type="entry name" value="HATPase_c"/>
    <property type="match status" value="1"/>
</dbReference>
<dbReference type="InterPro" id="IPR011006">
    <property type="entry name" value="CheY-like_superfamily"/>
</dbReference>
<reference evidence="18 19" key="1">
    <citation type="submission" date="2016-12" db="EMBL/GenBank/DDBJ databases">
        <authorList>
            <person name="Song W.-J."/>
            <person name="Kurnit D.M."/>
        </authorList>
    </citation>
    <scope>NUCLEOTIDE SEQUENCE [LARGE SCALE GENOMIC DNA]</scope>
    <source>
        <strain evidence="18 19">DSM 18488</strain>
    </source>
</reference>
<evidence type="ECO:0000256" key="4">
    <source>
        <dbReference type="ARBA" id="ARBA00022475"/>
    </source>
</evidence>
<gene>
    <name evidence="18" type="ORF">SAMN02745220_05162</name>
</gene>
<dbReference type="FunFam" id="3.30.565.10:FF:000010">
    <property type="entry name" value="Sensor histidine kinase RcsC"/>
    <property type="match status" value="1"/>
</dbReference>
<evidence type="ECO:0000256" key="12">
    <source>
        <dbReference type="PROSITE-ProRule" id="PRU00110"/>
    </source>
</evidence>
<dbReference type="CDD" id="cd13708">
    <property type="entry name" value="PBP2_BvgS_like_1"/>
    <property type="match status" value="1"/>
</dbReference>
<dbReference type="InterPro" id="IPR003594">
    <property type="entry name" value="HATPase_dom"/>
</dbReference>
<evidence type="ECO:0000256" key="14">
    <source>
        <dbReference type="SAM" id="MobiDB-lite"/>
    </source>
</evidence>
<keyword evidence="6" id="KW-0812">Transmembrane</keyword>
<dbReference type="RefSeq" id="WP_084554599.1">
    <property type="nucleotide sequence ID" value="NZ_FRFE01000058.1"/>
</dbReference>
<evidence type="ECO:0000313" key="18">
    <source>
        <dbReference type="EMBL" id="SHO53496.1"/>
    </source>
</evidence>
<keyword evidence="9" id="KW-1133">Transmembrane helix</keyword>
<dbReference type="EC" id="2.7.13.3" evidence="3"/>
<dbReference type="CDD" id="cd00082">
    <property type="entry name" value="HisKA"/>
    <property type="match status" value="1"/>
</dbReference>
<dbReference type="GO" id="GO:0000155">
    <property type="term" value="F:phosphorelay sensor kinase activity"/>
    <property type="evidence" value="ECO:0007669"/>
    <property type="project" value="InterPro"/>
</dbReference>
<dbReference type="Gene3D" id="1.20.120.160">
    <property type="entry name" value="HPT domain"/>
    <property type="match status" value="1"/>
</dbReference>
<evidence type="ECO:0000256" key="13">
    <source>
        <dbReference type="PROSITE-ProRule" id="PRU00169"/>
    </source>
</evidence>
<dbReference type="SMART" id="SM00062">
    <property type="entry name" value="PBPb"/>
    <property type="match status" value="3"/>
</dbReference>
<dbReference type="PROSITE" id="PS50109">
    <property type="entry name" value="HIS_KIN"/>
    <property type="match status" value="1"/>
</dbReference>
<keyword evidence="7" id="KW-0547">Nucleotide-binding</keyword>
<dbReference type="InterPro" id="IPR008207">
    <property type="entry name" value="Sig_transdc_His_kin_Hpt_dom"/>
</dbReference>
<dbReference type="PANTHER" id="PTHR45339">
    <property type="entry name" value="HYBRID SIGNAL TRANSDUCTION HISTIDINE KINASE J"/>
    <property type="match status" value="1"/>
</dbReference>
<sequence>MAVGCIASRSFMGSYKSNKRQNRALTTFMSARYESPPVNILQEQRSSHYSIIKKQKELAFYRWGCDHGLVVLQPYPLNEVFRQVSLMKKSIVFVLMLFWVNSLCCASTVDAASSPSDALSKQEENAVSPQQSISSRSDNDNLGLTAEERSFIEIHPVIRAHNEQNWVPFNFYRDGIPQGYTIDILNLLAQKLGIKFEYISGPTWDSFMSMLKSKDIDLIGNMVETEERKEFASFTLPIISNPLNIVSQYTKPFRNLEELQGHKVAIVKGFWYQHLLEKHTPEIELLLVDSSVDALKAVAFGKADATIDIGAVMQHLMLDYNIPNLIISGETKIPGGENFYNSIGVRKDWTLLVSALNKALRAITYQEEQQLKQKWFTLQPSMPTESIALTVEEQEYLTNNPKASIALMSDYAPFSYQENGELKGFVKELLALLSKKTGLEFEEHVDHWGNNLRKFKGKEVDVIADISYKEERKPFTLYTTPYYEIPVVYFVRDDFKEFKGLESLKGRRVGIQRGIFYEKELGEIEGINLILFDNYEDQSKALAYGKIDILIQNLSVINHQVRKHGLRNIQVAGEFDLSGVEKEDLRLGINPEKTTLYNVLQKGLAAISEYEIALIANHWLSADIMVKNMQETKLSLSSAEKNYLASRSEIRMSVNPDWMPMESISKNGEHEGMIAEFMSLISQRIGKDITLVPTKTFSETLQNSKSRKCDIISSAQQTPAQKEYLNFTESYLSMPIVIATRSDQLFIDDINKISHKIFSGVKGFAYIQNLKATYPDITIIEVDDIEEGIELVRSGKAFGLICSMPAMSYKIQQLSLADIKIAGKFDLNHDLSIAVRNDDLLLFSILEQAVASLSEEERLNVYNKWVSIVFEKSFDYALLWKILGVFSVTLVGIFYWNHRLTTLNRAILKANMAKSDFLANMSHEIRTPMHAIIGLSELALNQEMSPKIKDYLTKINASGKSLLELINGILDFSKIEAGMLELENIRFSLTELLDNLASTFYLNSAKKGIELIISVDREVPLLLLGDPLRVGQILTNLISNAIKFTDSGFITIRITCLEKSEKEGRLLFAVEDTGAGIPEERISDLFDPFVQADNSTSRKHGGTGLGLSICKQLAAMMNGKIWVESELGKGSTFSFEITFGIQSTPGDSEPRIAADMQGLHILVVDDNPVSKKVVATMLTDMELTVSTASSGDDAMSLLRESLHDNPVHLVVTDWQMKGMDGIQLCKAIRNEATLSAIPIILISAYDQDGLLTQKYANAGFNAFLLKPVNRSILGETVEMLLKKEEGGTHNIRGKSLDEAHTIEAISGAKILIVDDNEINRQIATELLESISLHVTTAVNGKEAFSAIQDSSFDAVLMDIQMPEMDGYEATQNIRKWEQEQQVEPGKSLLPIIAMTAHAMVGEKEHCLNIGMNGYVTKPIVIKELFDVLCQWIKPSRRDVTVNRNVPDALGGAVPETVPGINIDMGLQRVAGNRQLYIDLLGKFLTTHSETPKEIRQALDEQDIAKAAQLTHTLKGISGNLSAETIFSLATDLEHMLHQKDHSKAMDVLVRLENETAVLGDALGDWLKSEAAVTVQSDVPLQPGIPEEDIRIEPLITALATRLQDNDYDAMDSIQELKALMASENMGILLQIEALVADLQFNDAYAKLQVLCDTLSLRI</sequence>
<dbReference type="SUPFAM" id="SSF52172">
    <property type="entry name" value="CheY-like"/>
    <property type="match status" value="2"/>
</dbReference>
<keyword evidence="18" id="KW-0418">Kinase</keyword>
<dbReference type="Pfam" id="PF00497">
    <property type="entry name" value="SBP_bac_3"/>
    <property type="match status" value="3"/>
</dbReference>
<evidence type="ECO:0000256" key="2">
    <source>
        <dbReference type="ARBA" id="ARBA00004651"/>
    </source>
</evidence>
<dbReference type="SMART" id="SM00073">
    <property type="entry name" value="HPT"/>
    <property type="match status" value="1"/>
</dbReference>
<dbReference type="CDD" id="cd16922">
    <property type="entry name" value="HATPase_EvgS-ArcB-TorS-like"/>
    <property type="match status" value="1"/>
</dbReference>
<evidence type="ECO:0000259" key="17">
    <source>
        <dbReference type="PROSITE" id="PS50894"/>
    </source>
</evidence>
<feature type="modified residue" description="4-aspartylphosphate" evidence="13">
    <location>
        <position position="1213"/>
    </location>
</feature>
<dbReference type="Pfam" id="PF01627">
    <property type="entry name" value="Hpt"/>
    <property type="match status" value="1"/>
</dbReference>
<dbReference type="Pfam" id="PF02518">
    <property type="entry name" value="HATPase_c"/>
    <property type="match status" value="1"/>
</dbReference>
<keyword evidence="5 13" id="KW-0597">Phosphoprotein</keyword>
<comment type="subcellular location">
    <subcellularLocation>
        <location evidence="2">Cell membrane</location>
        <topology evidence="2">Multi-pass membrane protein</topology>
    </subcellularLocation>
</comment>
<feature type="domain" description="Histidine kinase" evidence="15">
    <location>
        <begin position="920"/>
        <end position="1141"/>
    </location>
</feature>
<evidence type="ECO:0000259" key="15">
    <source>
        <dbReference type="PROSITE" id="PS50109"/>
    </source>
</evidence>
<dbReference type="PRINTS" id="PR00344">
    <property type="entry name" value="BCTRLSENSOR"/>
</dbReference>
<evidence type="ECO:0000313" key="19">
    <source>
        <dbReference type="Proteomes" id="UP000184603"/>
    </source>
</evidence>
<evidence type="ECO:0000256" key="1">
    <source>
        <dbReference type="ARBA" id="ARBA00000085"/>
    </source>
</evidence>
<dbReference type="InterPro" id="IPR036641">
    <property type="entry name" value="HPT_dom_sf"/>
</dbReference>
<dbReference type="GO" id="GO:0005524">
    <property type="term" value="F:ATP binding"/>
    <property type="evidence" value="ECO:0007669"/>
    <property type="project" value="UniProtKB-KW"/>
</dbReference>
<keyword evidence="11" id="KW-0472">Membrane</keyword>
<keyword evidence="10" id="KW-0902">Two-component regulatory system</keyword>
<dbReference type="STRING" id="1121416.SAMN02745220_05162"/>
<dbReference type="EMBL" id="FRFE01000058">
    <property type="protein sequence ID" value="SHO53496.1"/>
    <property type="molecule type" value="Genomic_DNA"/>
</dbReference>
<name>A0A1M7YLP4_9BACT</name>
<dbReference type="InterPro" id="IPR004358">
    <property type="entry name" value="Sig_transdc_His_kin-like_C"/>
</dbReference>
<dbReference type="PROSITE" id="PS50110">
    <property type="entry name" value="RESPONSE_REGULATORY"/>
    <property type="match status" value="2"/>
</dbReference>
<dbReference type="Gene3D" id="3.30.565.10">
    <property type="entry name" value="Histidine kinase-like ATPase, C-terminal domain"/>
    <property type="match status" value="1"/>
</dbReference>
<dbReference type="Pfam" id="PF00512">
    <property type="entry name" value="HisKA"/>
    <property type="match status" value="1"/>
</dbReference>
<dbReference type="GO" id="GO:0005886">
    <property type="term" value="C:plasma membrane"/>
    <property type="evidence" value="ECO:0007669"/>
    <property type="project" value="UniProtKB-SubCell"/>
</dbReference>
<dbReference type="CDD" id="cd01007">
    <property type="entry name" value="PBP2_BvgS_HisK_like"/>
    <property type="match status" value="2"/>
</dbReference>
<keyword evidence="19" id="KW-1185">Reference proteome</keyword>
<feature type="region of interest" description="Disordered" evidence="14">
    <location>
        <begin position="118"/>
        <end position="140"/>
    </location>
</feature>
<keyword evidence="18" id="KW-0808">Transferase</keyword>
<evidence type="ECO:0000256" key="6">
    <source>
        <dbReference type="ARBA" id="ARBA00022692"/>
    </source>
</evidence>
<keyword evidence="8" id="KW-0067">ATP-binding</keyword>
<dbReference type="Gene3D" id="1.10.287.130">
    <property type="match status" value="1"/>
</dbReference>
<evidence type="ECO:0000256" key="10">
    <source>
        <dbReference type="ARBA" id="ARBA00023012"/>
    </source>
</evidence>
<dbReference type="Pfam" id="PF00072">
    <property type="entry name" value="Response_reg"/>
    <property type="match status" value="2"/>
</dbReference>
<dbReference type="InterPro" id="IPR001638">
    <property type="entry name" value="Solute-binding_3/MltF_N"/>
</dbReference>
<dbReference type="Gene3D" id="3.40.190.10">
    <property type="entry name" value="Periplasmic binding protein-like II"/>
    <property type="match status" value="6"/>
</dbReference>